<evidence type="ECO:0000256" key="4">
    <source>
        <dbReference type="ARBA" id="ARBA00022692"/>
    </source>
</evidence>
<name>A0ABW1RSY9_9LACO</name>
<dbReference type="PANTHER" id="PTHR30012">
    <property type="entry name" value="GENERAL SECRETION PATHWAY PROTEIN"/>
    <property type="match status" value="1"/>
</dbReference>
<evidence type="ECO:0000256" key="6">
    <source>
        <dbReference type="ARBA" id="ARBA00023136"/>
    </source>
</evidence>
<evidence type="ECO:0000256" key="1">
    <source>
        <dbReference type="ARBA" id="ARBA00004651"/>
    </source>
</evidence>
<reference evidence="10" key="1">
    <citation type="journal article" date="2019" name="Int. J. Syst. Evol. Microbiol.">
        <title>The Global Catalogue of Microorganisms (GCM) 10K type strain sequencing project: providing services to taxonomists for standard genome sequencing and annotation.</title>
        <authorList>
            <consortium name="The Broad Institute Genomics Platform"/>
            <consortium name="The Broad Institute Genome Sequencing Center for Infectious Disease"/>
            <person name="Wu L."/>
            <person name="Ma J."/>
        </authorList>
    </citation>
    <scope>NUCLEOTIDE SEQUENCE [LARGE SCALE GENOMIC DNA]</scope>
    <source>
        <strain evidence="10">CCM 8924</strain>
    </source>
</reference>
<sequence>MKKKIMWQRKRQAEFFENLSYLLSVGYDLENALKMVQVLLKIPKQQIHLILVELRAGATFSQVMTPYVRQELIQQLDFAAVHGRLVELLQALGHRERDRLLQYRKLRQVLLYPAVLLILLGFMLAAFVIFLLPELQQLGVNLQLLDIKKPYYWVIGWTVSIVSGIFYYKKQSWYKRLKLLMKVPLVGKVIKLSVEYYICLQLGLLLTSGVELSTIVKRAQQARQYQLTAYIGDKAWRALSDGRTIDQFILELELLPKECSLLFTRGQPQYQVGEEFQILAQRKFRLLDELIQKYMTFIQPICFAIIGVVVIGMYYLTLVPMYQSMGGIIQ</sequence>
<organism evidence="9 10">
    <name type="scientific">Weissella sagaensis</name>
    <dbReference type="NCBI Taxonomy" id="2559928"/>
    <lineage>
        <taxon>Bacteria</taxon>
        <taxon>Bacillati</taxon>
        <taxon>Bacillota</taxon>
        <taxon>Bacilli</taxon>
        <taxon>Lactobacillales</taxon>
        <taxon>Lactobacillaceae</taxon>
        <taxon>Weissella</taxon>
    </lineage>
</organism>
<dbReference type="InterPro" id="IPR003004">
    <property type="entry name" value="GspF/PilC"/>
</dbReference>
<evidence type="ECO:0000313" key="10">
    <source>
        <dbReference type="Proteomes" id="UP001596158"/>
    </source>
</evidence>
<dbReference type="InterPro" id="IPR018076">
    <property type="entry name" value="T2SS_GspF_dom"/>
</dbReference>
<feature type="domain" description="Type II secretion system protein GspF" evidence="8">
    <location>
        <begin position="199"/>
        <end position="320"/>
    </location>
</feature>
<comment type="similarity">
    <text evidence="2">Belongs to the GSP F family.</text>
</comment>
<evidence type="ECO:0000256" key="3">
    <source>
        <dbReference type="ARBA" id="ARBA00022475"/>
    </source>
</evidence>
<dbReference type="RefSeq" id="WP_042493343.1">
    <property type="nucleotide sequence ID" value="NZ_BJDT01000004.1"/>
</dbReference>
<feature type="transmembrane region" description="Helical" evidence="7">
    <location>
        <begin position="294"/>
        <end position="316"/>
    </location>
</feature>
<keyword evidence="3" id="KW-1003">Cell membrane</keyword>
<evidence type="ECO:0000256" key="5">
    <source>
        <dbReference type="ARBA" id="ARBA00022989"/>
    </source>
</evidence>
<keyword evidence="5 7" id="KW-1133">Transmembrane helix</keyword>
<dbReference type="InterPro" id="IPR042094">
    <property type="entry name" value="T2SS_GspF_sf"/>
</dbReference>
<dbReference type="PANTHER" id="PTHR30012:SF0">
    <property type="entry name" value="TYPE II SECRETION SYSTEM PROTEIN F-RELATED"/>
    <property type="match status" value="1"/>
</dbReference>
<evidence type="ECO:0000256" key="2">
    <source>
        <dbReference type="ARBA" id="ARBA00005745"/>
    </source>
</evidence>
<comment type="subcellular location">
    <subcellularLocation>
        <location evidence="1">Cell membrane</location>
        <topology evidence="1">Multi-pass membrane protein</topology>
    </subcellularLocation>
</comment>
<feature type="domain" description="Type II secretion system protein GspF" evidence="8">
    <location>
        <begin position="15"/>
        <end position="133"/>
    </location>
</feature>
<feature type="transmembrane region" description="Helical" evidence="7">
    <location>
        <begin position="109"/>
        <end position="131"/>
    </location>
</feature>
<dbReference type="Gene3D" id="1.20.81.30">
    <property type="entry name" value="Type II secretion system (T2SS), domain F"/>
    <property type="match status" value="1"/>
</dbReference>
<keyword evidence="4 7" id="KW-0812">Transmembrane</keyword>
<comment type="caution">
    <text evidence="9">The sequence shown here is derived from an EMBL/GenBank/DDBJ whole genome shotgun (WGS) entry which is preliminary data.</text>
</comment>
<keyword evidence="10" id="KW-1185">Reference proteome</keyword>
<dbReference type="EMBL" id="JBHSSG010000010">
    <property type="protein sequence ID" value="MFC6178582.1"/>
    <property type="molecule type" value="Genomic_DNA"/>
</dbReference>
<proteinExistence type="inferred from homology"/>
<feature type="transmembrane region" description="Helical" evidence="7">
    <location>
        <begin position="151"/>
        <end position="168"/>
    </location>
</feature>
<dbReference type="Pfam" id="PF00482">
    <property type="entry name" value="T2SSF"/>
    <property type="match status" value="2"/>
</dbReference>
<gene>
    <name evidence="9" type="ORF">ACFQGR_04185</name>
</gene>
<dbReference type="Proteomes" id="UP001596158">
    <property type="component" value="Unassembled WGS sequence"/>
</dbReference>
<protein>
    <submittedName>
        <fullName evidence="9">Type II secretion system F family protein</fullName>
    </submittedName>
</protein>
<keyword evidence="6 7" id="KW-0472">Membrane</keyword>
<evidence type="ECO:0000259" key="8">
    <source>
        <dbReference type="Pfam" id="PF00482"/>
    </source>
</evidence>
<accession>A0ABW1RSY9</accession>
<evidence type="ECO:0000313" key="9">
    <source>
        <dbReference type="EMBL" id="MFC6178582.1"/>
    </source>
</evidence>
<evidence type="ECO:0000256" key="7">
    <source>
        <dbReference type="SAM" id="Phobius"/>
    </source>
</evidence>